<dbReference type="InterPro" id="IPR001841">
    <property type="entry name" value="Znf_RING"/>
</dbReference>
<keyword evidence="2 4" id="KW-0863">Zinc-finger</keyword>
<dbReference type="GeneID" id="136083885"/>
<feature type="domain" description="TRAF-type" evidence="7">
    <location>
        <begin position="110"/>
        <end position="163"/>
    </location>
</feature>
<evidence type="ECO:0000256" key="3">
    <source>
        <dbReference type="ARBA" id="ARBA00022833"/>
    </source>
</evidence>
<dbReference type="PANTHER" id="PTHR10131:SF94">
    <property type="entry name" value="TNF RECEPTOR-ASSOCIATED FACTOR 4"/>
    <property type="match status" value="1"/>
</dbReference>
<feature type="zinc finger region" description="TRAF-type" evidence="4">
    <location>
        <begin position="165"/>
        <end position="212"/>
    </location>
</feature>
<organism evidence="8 9">
    <name type="scientific">Hydra vulgaris</name>
    <name type="common">Hydra</name>
    <name type="synonym">Hydra attenuata</name>
    <dbReference type="NCBI Taxonomy" id="6087"/>
    <lineage>
        <taxon>Eukaryota</taxon>
        <taxon>Metazoa</taxon>
        <taxon>Cnidaria</taxon>
        <taxon>Hydrozoa</taxon>
        <taxon>Hydroidolina</taxon>
        <taxon>Anthoathecata</taxon>
        <taxon>Aplanulata</taxon>
        <taxon>Hydridae</taxon>
        <taxon>Hydra</taxon>
    </lineage>
</organism>
<dbReference type="SUPFAM" id="SSF49599">
    <property type="entry name" value="TRAF domain-like"/>
    <property type="match status" value="2"/>
</dbReference>
<dbReference type="InterPro" id="IPR001293">
    <property type="entry name" value="Znf_TRAF"/>
</dbReference>
<protein>
    <submittedName>
        <fullName evidence="9">TNF receptor-associated factor 3-like isoform X1</fullName>
    </submittedName>
</protein>
<name>A0ABM4CDW4_HYDVU</name>
<accession>A0ABM4CDW4</accession>
<keyword evidence="5" id="KW-0175">Coiled coil</keyword>
<dbReference type="SUPFAM" id="SSF57850">
    <property type="entry name" value="RING/U-box"/>
    <property type="match status" value="1"/>
</dbReference>
<evidence type="ECO:0000313" key="8">
    <source>
        <dbReference type="Proteomes" id="UP001652625"/>
    </source>
</evidence>
<feature type="coiled-coil region" evidence="5">
    <location>
        <begin position="453"/>
        <end position="530"/>
    </location>
</feature>
<feature type="zinc finger region" description="TRAF-type" evidence="4">
    <location>
        <begin position="110"/>
        <end position="163"/>
    </location>
</feature>
<evidence type="ECO:0000256" key="4">
    <source>
        <dbReference type="PROSITE-ProRule" id="PRU00207"/>
    </source>
</evidence>
<dbReference type="RefSeq" id="XP_065659872.1">
    <property type="nucleotide sequence ID" value="XM_065803800.1"/>
</dbReference>
<feature type="domain" description="RING-type" evidence="6">
    <location>
        <begin position="25"/>
        <end position="66"/>
    </location>
</feature>
<dbReference type="Gene3D" id="1.20.5.1230">
    <property type="entry name" value="Apolipoprotein A-I"/>
    <property type="match status" value="1"/>
</dbReference>
<dbReference type="PROSITE" id="PS50145">
    <property type="entry name" value="ZF_TRAF"/>
    <property type="match status" value="2"/>
</dbReference>
<dbReference type="PANTHER" id="PTHR10131">
    <property type="entry name" value="TNF RECEPTOR ASSOCIATED FACTOR"/>
    <property type="match status" value="1"/>
</dbReference>
<gene>
    <name evidence="9" type="primary">LOC136083885</name>
</gene>
<dbReference type="SUPFAM" id="SSF58113">
    <property type="entry name" value="Apolipoprotein A-I"/>
    <property type="match status" value="1"/>
</dbReference>
<proteinExistence type="predicted"/>
<dbReference type="SMART" id="SM00184">
    <property type="entry name" value="RING"/>
    <property type="match status" value="1"/>
</dbReference>
<sequence>MEMNPEKFGGYNAHFLHELLDEYECPVCIMALREPVITLCGHRLCFSCSEEMIKRNNGVLICPLDKTILNSEKVFPDKFTERAILQLKVKCDNFLKGCQWTGELKTINNHLTSCEYQEVKCLNEQCSTTLLRKELSDHMEKHCIYRLVTCQYCKQKIIFCDIQIHEEKCECLPLCCVNQCGIEIMRKEMSFHITDSCANTIIPCQYLNIGCKFKGMRKEHETHADSSMQTHLSLAVSKLDALENKITLTLDTLENKIASKVNALENKIMLTVNGLENKIMSKVESLETKIASKAVTLENKITSKVESFENKNATEVVALENKIMSKVESLETIIALKAVALENKITSAVESLENKNASEVVALEMKITSTVDALKNELMVKVDAQQDKIMLHEKNLEVIKAFLVAETSLQFLPFFTNFTSQPTSMNILASTLFLLEQIHLLQLRTTCHAFHHRENLRAQRASLQERRASLQERLQRPALREPQRRRNILNALKSRQEIEREEIERQEIERQEIERILRQLEDTLRPLEEAEIKEDISWHLNLNKLWDACEIAKKKYT</sequence>
<evidence type="ECO:0000256" key="2">
    <source>
        <dbReference type="ARBA" id="ARBA00022771"/>
    </source>
</evidence>
<keyword evidence="3 4" id="KW-0862">Zinc</keyword>
<reference evidence="9" key="1">
    <citation type="submission" date="2025-08" db="UniProtKB">
        <authorList>
            <consortium name="RefSeq"/>
        </authorList>
    </citation>
    <scope>IDENTIFICATION</scope>
</reference>
<evidence type="ECO:0000259" key="7">
    <source>
        <dbReference type="PROSITE" id="PS50145"/>
    </source>
</evidence>
<evidence type="ECO:0000259" key="6">
    <source>
        <dbReference type="PROSITE" id="PS50089"/>
    </source>
</evidence>
<evidence type="ECO:0000313" key="9">
    <source>
        <dbReference type="RefSeq" id="XP_065659872.1"/>
    </source>
</evidence>
<evidence type="ECO:0000256" key="1">
    <source>
        <dbReference type="ARBA" id="ARBA00022723"/>
    </source>
</evidence>
<dbReference type="Pfam" id="PF00097">
    <property type="entry name" value="zf-C3HC4"/>
    <property type="match status" value="1"/>
</dbReference>
<keyword evidence="1 4" id="KW-0479">Metal-binding</keyword>
<dbReference type="InterPro" id="IPR018957">
    <property type="entry name" value="Znf_C3HC4_RING-type"/>
</dbReference>
<dbReference type="Pfam" id="PF02176">
    <property type="entry name" value="zf-TRAF"/>
    <property type="match status" value="2"/>
</dbReference>
<dbReference type="InterPro" id="IPR013083">
    <property type="entry name" value="Znf_RING/FYVE/PHD"/>
</dbReference>
<dbReference type="PROSITE" id="PS50089">
    <property type="entry name" value="ZF_RING_2"/>
    <property type="match status" value="1"/>
</dbReference>
<evidence type="ECO:0000256" key="5">
    <source>
        <dbReference type="SAM" id="Coils"/>
    </source>
</evidence>
<dbReference type="Gene3D" id="3.30.40.10">
    <property type="entry name" value="Zinc/RING finger domain, C3HC4 (zinc finger)"/>
    <property type="match status" value="3"/>
</dbReference>
<keyword evidence="8" id="KW-1185">Reference proteome</keyword>
<feature type="domain" description="TRAF-type" evidence="7">
    <location>
        <begin position="165"/>
        <end position="212"/>
    </location>
</feature>
<dbReference type="Proteomes" id="UP001652625">
    <property type="component" value="Chromosome 08"/>
</dbReference>